<feature type="domain" description="XdhC- CoxI" evidence="1">
    <location>
        <begin position="17"/>
        <end position="82"/>
    </location>
</feature>
<gene>
    <name evidence="3" type="ORF">SAMN05421636_106362</name>
</gene>
<dbReference type="Proteomes" id="UP000199109">
    <property type="component" value="Unassembled WGS sequence"/>
</dbReference>
<evidence type="ECO:0000259" key="2">
    <source>
        <dbReference type="Pfam" id="PF13478"/>
    </source>
</evidence>
<keyword evidence="4" id="KW-1185">Reference proteome</keyword>
<dbReference type="PANTHER" id="PTHR30388">
    <property type="entry name" value="ALDEHYDE OXIDOREDUCTASE MOLYBDENUM COFACTOR ASSEMBLY PROTEIN"/>
    <property type="match status" value="1"/>
</dbReference>
<dbReference type="Gene3D" id="3.40.50.720">
    <property type="entry name" value="NAD(P)-binding Rossmann-like Domain"/>
    <property type="match status" value="1"/>
</dbReference>
<dbReference type="Pfam" id="PF13478">
    <property type="entry name" value="XdhC_C"/>
    <property type="match status" value="1"/>
</dbReference>
<evidence type="ECO:0000313" key="4">
    <source>
        <dbReference type="Proteomes" id="UP000199109"/>
    </source>
</evidence>
<dbReference type="InterPro" id="IPR052698">
    <property type="entry name" value="MoCofactor_Util/Proc"/>
</dbReference>
<dbReference type="OrthoDB" id="9773039at2"/>
<dbReference type="Pfam" id="PF02625">
    <property type="entry name" value="XdhC_CoxI"/>
    <property type="match status" value="1"/>
</dbReference>
<proteinExistence type="predicted"/>
<protein>
    <submittedName>
        <fullName evidence="3">Xanthine and CO dehydrogenase maturation factor, XdhC/CoxF family</fullName>
    </submittedName>
</protein>
<dbReference type="PANTHER" id="PTHR30388:SF4">
    <property type="entry name" value="MOLYBDENUM COFACTOR INSERTION CHAPERONE PAOD"/>
    <property type="match status" value="1"/>
</dbReference>
<reference evidence="3 4" key="1">
    <citation type="submission" date="2016-10" db="EMBL/GenBank/DDBJ databases">
        <authorList>
            <person name="de Groot N.N."/>
        </authorList>
    </citation>
    <scope>NUCLEOTIDE SEQUENCE [LARGE SCALE GENOMIC DNA]</scope>
    <source>
        <strain evidence="3 4">DSM 23421</strain>
    </source>
</reference>
<evidence type="ECO:0000259" key="1">
    <source>
        <dbReference type="Pfam" id="PF02625"/>
    </source>
</evidence>
<accession>A0A1G7EXC6</accession>
<dbReference type="InterPro" id="IPR027051">
    <property type="entry name" value="XdhC_Rossmann_dom"/>
</dbReference>
<dbReference type="EMBL" id="FNAO01000006">
    <property type="protein sequence ID" value="SDE68363.1"/>
    <property type="molecule type" value="Genomic_DNA"/>
</dbReference>
<name>A0A1G7EXC6_9FLAO</name>
<feature type="domain" description="XdhC Rossmann" evidence="2">
    <location>
        <begin position="172"/>
        <end position="315"/>
    </location>
</feature>
<dbReference type="STRING" id="641691.SAMN05421636_106362"/>
<sequence>MTHELKKIIQAFKNAKAKKVKTVLVTVVALEGSSYRRPGVRMLVRDDGRTVGAVSGGCVEKEIVLQAQSVFATGVPKMMTYDGRYRLGCEGILYILIEPFEPETEFFTAFDDMLQKRHPFQVTSFFSKTEGSDQAYGSVFRFDGKKIPVRSSLKPNTVTECFEQQMQPCFKLVIVGAEHDAVQLCLLASLSGWEVTIVASASEEKKITDFPGAENFRSIEPEMLSTENIDGQTALMIMTHSYVRDLKYLLAYKNSRPAYLGLLGPSRRRERLLGDFIERHPEISDAFIENIHGPAGLNIGAETAQEIALAIIAEILSVTRNKKPMLLKNKSGKILS</sequence>
<dbReference type="AlphaFoldDB" id="A0A1G7EXC6"/>
<dbReference type="RefSeq" id="WP_091869789.1">
    <property type="nucleotide sequence ID" value="NZ_FNAO01000006.1"/>
</dbReference>
<organism evidence="3 4">
    <name type="scientific">Pricia antarctica</name>
    <dbReference type="NCBI Taxonomy" id="641691"/>
    <lineage>
        <taxon>Bacteria</taxon>
        <taxon>Pseudomonadati</taxon>
        <taxon>Bacteroidota</taxon>
        <taxon>Flavobacteriia</taxon>
        <taxon>Flavobacteriales</taxon>
        <taxon>Flavobacteriaceae</taxon>
        <taxon>Pricia</taxon>
    </lineage>
</organism>
<dbReference type="InterPro" id="IPR003777">
    <property type="entry name" value="XdhC_CoxI"/>
</dbReference>
<evidence type="ECO:0000313" key="3">
    <source>
        <dbReference type="EMBL" id="SDE68363.1"/>
    </source>
</evidence>